<evidence type="ECO:0000256" key="1">
    <source>
        <dbReference type="ARBA" id="ARBA00044755"/>
    </source>
</evidence>
<evidence type="ECO:0000313" key="2">
    <source>
        <dbReference type="EMBL" id="WOB09128.1"/>
    </source>
</evidence>
<dbReference type="EMBL" id="CP136336">
    <property type="protein sequence ID" value="WOB09128.1"/>
    <property type="molecule type" value="Genomic_DNA"/>
</dbReference>
<reference evidence="2 3" key="1">
    <citation type="submission" date="2023-10" db="EMBL/GenBank/DDBJ databases">
        <title>Bacteria for the degradation of biodegradable plastic PBAT(Polybutylene adipate terephthalate).</title>
        <authorList>
            <person name="Weon H.-Y."/>
            <person name="Yeon J."/>
        </authorList>
    </citation>
    <scope>NUCLEOTIDE SEQUENCE [LARGE SCALE GENOMIC DNA]</scope>
    <source>
        <strain evidence="2 3">SBD 7-3</strain>
    </source>
</reference>
<dbReference type="InterPro" id="IPR007607">
    <property type="entry name" value="BacA/B"/>
</dbReference>
<dbReference type="Pfam" id="PF04519">
    <property type="entry name" value="Bactofilin"/>
    <property type="match status" value="1"/>
</dbReference>
<dbReference type="RefSeq" id="WP_316702086.1">
    <property type="nucleotide sequence ID" value="NZ_CP136336.1"/>
</dbReference>
<comment type="similarity">
    <text evidence="1">Belongs to the bactofilin family.</text>
</comment>
<dbReference type="PANTHER" id="PTHR35024">
    <property type="entry name" value="HYPOTHETICAL CYTOSOLIC PROTEIN"/>
    <property type="match status" value="1"/>
</dbReference>
<gene>
    <name evidence="2" type="ORF">RXV79_03500</name>
</gene>
<evidence type="ECO:0000313" key="3">
    <source>
        <dbReference type="Proteomes" id="UP001303946"/>
    </source>
</evidence>
<sequence length="132" mass="14115">MFAKKKQPPIRTLIGEGTVIRGELQFSDGLRIDGEVQGDVIASEVDTSILVISEKARVVGRVKAGHVIINGHVTGPVQADALLELQPKAVIVGDVKYEALEMHQGATIEGELRPLKAEEKPAMIKLAASNAQ</sequence>
<accession>A0ABZ0CW55</accession>
<protein>
    <submittedName>
        <fullName evidence="2">Polymer-forming cytoskeletal protein</fullName>
    </submittedName>
</protein>
<proteinExistence type="inferred from homology"/>
<dbReference type="PANTHER" id="PTHR35024:SF4">
    <property type="entry name" value="POLYMER-FORMING CYTOSKELETAL PROTEIN"/>
    <property type="match status" value="1"/>
</dbReference>
<organism evidence="2 3">
    <name type="scientific">Piscinibacter gummiphilus</name>
    <dbReference type="NCBI Taxonomy" id="946333"/>
    <lineage>
        <taxon>Bacteria</taxon>
        <taxon>Pseudomonadati</taxon>
        <taxon>Pseudomonadota</taxon>
        <taxon>Betaproteobacteria</taxon>
        <taxon>Burkholderiales</taxon>
        <taxon>Sphaerotilaceae</taxon>
        <taxon>Piscinibacter</taxon>
    </lineage>
</organism>
<dbReference type="Proteomes" id="UP001303946">
    <property type="component" value="Chromosome"/>
</dbReference>
<keyword evidence="3" id="KW-1185">Reference proteome</keyword>
<name>A0ABZ0CW55_9BURK</name>